<dbReference type="SUPFAM" id="SSF82199">
    <property type="entry name" value="SET domain"/>
    <property type="match status" value="1"/>
</dbReference>
<dbReference type="SMART" id="SM00317">
    <property type="entry name" value="SET"/>
    <property type="match status" value="1"/>
</dbReference>
<dbReference type="InterPro" id="IPR001214">
    <property type="entry name" value="SET_dom"/>
</dbReference>
<feature type="compositionally biased region" description="Basic residues" evidence="1">
    <location>
        <begin position="250"/>
        <end position="259"/>
    </location>
</feature>
<feature type="region of interest" description="Disordered" evidence="1">
    <location>
        <begin position="231"/>
        <end position="259"/>
    </location>
</feature>
<accession>A0ABD3AK44</accession>
<keyword evidence="4" id="KW-1185">Reference proteome</keyword>
<feature type="domain" description="SET" evidence="2">
    <location>
        <begin position="109"/>
        <end position="224"/>
    </location>
</feature>
<dbReference type="Pfam" id="PF00856">
    <property type="entry name" value="SET"/>
    <property type="match status" value="1"/>
</dbReference>
<dbReference type="PROSITE" id="PS50280">
    <property type="entry name" value="SET"/>
    <property type="match status" value="1"/>
</dbReference>
<evidence type="ECO:0000313" key="3">
    <source>
        <dbReference type="EMBL" id="KAL3531534.1"/>
    </source>
</evidence>
<evidence type="ECO:0000259" key="2">
    <source>
        <dbReference type="PROSITE" id="PS50280"/>
    </source>
</evidence>
<dbReference type="InterPro" id="IPR045318">
    <property type="entry name" value="EZH1/2-like"/>
</dbReference>
<name>A0ABD3AK44_9GENT</name>
<gene>
    <name evidence="3" type="ORF">ACH5RR_010856</name>
</gene>
<comment type="caution">
    <text evidence="3">The sequence shown here is derived from an EMBL/GenBank/DDBJ whole genome shotgun (WGS) entry which is preliminary data.</text>
</comment>
<dbReference type="CDD" id="cd10519">
    <property type="entry name" value="SET_EZH"/>
    <property type="match status" value="1"/>
</dbReference>
<reference evidence="3 4" key="1">
    <citation type="submission" date="2024-11" db="EMBL/GenBank/DDBJ databases">
        <title>A near-complete genome assembly of Cinchona calisaya.</title>
        <authorList>
            <person name="Lian D.C."/>
            <person name="Zhao X.W."/>
            <person name="Wei L."/>
        </authorList>
    </citation>
    <scope>NUCLEOTIDE SEQUENCE [LARGE SCALE GENOMIC DNA]</scope>
    <source>
        <tissue evidence="3">Nenye</tissue>
    </source>
</reference>
<dbReference type="InterPro" id="IPR046341">
    <property type="entry name" value="SET_dom_sf"/>
</dbReference>
<protein>
    <recommendedName>
        <fullName evidence="2">SET domain-containing protein</fullName>
    </recommendedName>
</protein>
<dbReference type="EMBL" id="JBJUIK010000004">
    <property type="protein sequence ID" value="KAL3531534.1"/>
    <property type="molecule type" value="Genomic_DNA"/>
</dbReference>
<dbReference type="PANTHER" id="PTHR45747:SF14">
    <property type="entry name" value="HISTONE-LYSINE N-METHYLTRANSFERASE EZA1"/>
    <property type="match status" value="1"/>
</dbReference>
<organism evidence="3 4">
    <name type="scientific">Cinchona calisaya</name>
    <dbReference type="NCBI Taxonomy" id="153742"/>
    <lineage>
        <taxon>Eukaryota</taxon>
        <taxon>Viridiplantae</taxon>
        <taxon>Streptophyta</taxon>
        <taxon>Embryophyta</taxon>
        <taxon>Tracheophyta</taxon>
        <taxon>Spermatophyta</taxon>
        <taxon>Magnoliopsida</taxon>
        <taxon>eudicotyledons</taxon>
        <taxon>Gunneridae</taxon>
        <taxon>Pentapetalae</taxon>
        <taxon>asterids</taxon>
        <taxon>lamiids</taxon>
        <taxon>Gentianales</taxon>
        <taxon>Rubiaceae</taxon>
        <taxon>Cinchonoideae</taxon>
        <taxon>Cinchoneae</taxon>
        <taxon>Cinchona</taxon>
    </lineage>
</organism>
<evidence type="ECO:0000256" key="1">
    <source>
        <dbReference type="SAM" id="MobiDB-lite"/>
    </source>
</evidence>
<dbReference type="PANTHER" id="PTHR45747">
    <property type="entry name" value="HISTONE-LYSINE N-METHYLTRANSFERASE E(Z)"/>
    <property type="match status" value="1"/>
</dbReference>
<proteinExistence type="predicted"/>
<sequence length="259" mass="28955">MKKTSPARSTLLVHASLRLRVESNAPVYKMELLVRNTVDAQRAAKTGLGDVTVQRVNAKADNVHALLLHGIVTLMFAAIAGCGDGSLGEPPRRGDEQCNNMRLLLRQHQRILLTKSDITGWGAFLKNSVNKNDYLGEYTGELISHQEADKRGKMYDRANSSFLFTLNDEYVLDARYKGDKLKFANHSANPNCYPKVMFSAGDHRVAIFANENMEAGQEIFYDYNYSPNVAPQWARPPESSKKAESSVPRGRAKKHQSQQ</sequence>
<evidence type="ECO:0000313" key="4">
    <source>
        <dbReference type="Proteomes" id="UP001630127"/>
    </source>
</evidence>
<dbReference type="Proteomes" id="UP001630127">
    <property type="component" value="Unassembled WGS sequence"/>
</dbReference>
<dbReference type="AlphaFoldDB" id="A0ABD3AK44"/>
<dbReference type="Gene3D" id="2.170.270.10">
    <property type="entry name" value="SET domain"/>
    <property type="match status" value="1"/>
</dbReference>